<reference evidence="3" key="2">
    <citation type="submission" date="2016-06" db="EMBL/GenBank/DDBJ databases">
        <title>The genome of a short-lived fish provides insights into sex chromosome evolution and the genetic control of aging.</title>
        <authorList>
            <person name="Reichwald K."/>
            <person name="Felder M."/>
            <person name="Petzold A."/>
            <person name="Koch P."/>
            <person name="Groth M."/>
            <person name="Platzer M."/>
        </authorList>
    </citation>
    <scope>NUCLEOTIDE SEQUENCE</scope>
    <source>
        <tissue evidence="3">Brain</tissue>
    </source>
</reference>
<evidence type="ECO:0000313" key="3">
    <source>
        <dbReference type="EMBL" id="SBR76216.1"/>
    </source>
</evidence>
<gene>
    <name evidence="3" type="primary">Nfu_g_1_023032</name>
</gene>
<feature type="region of interest" description="Disordered" evidence="1">
    <location>
        <begin position="24"/>
        <end position="61"/>
    </location>
</feature>
<feature type="compositionally biased region" description="Polar residues" evidence="1">
    <location>
        <begin position="41"/>
        <end position="61"/>
    </location>
</feature>
<dbReference type="EMBL" id="HAEH01005322">
    <property type="protein sequence ID" value="SBR76216.1"/>
    <property type="molecule type" value="Transcribed_RNA"/>
</dbReference>
<proteinExistence type="predicted"/>
<sequence>MTLTSICFLLLIVGNISRLESEELQNDQHKSNESFAEIPDVNNTRYELSDAGKQTLNHSSD</sequence>
<dbReference type="AlphaFoldDB" id="A0A1A8P4K0"/>
<organism evidence="3">
    <name type="scientific">Nothobranchius rachovii</name>
    <name type="common">bluefin notho</name>
    <dbReference type="NCBI Taxonomy" id="451742"/>
    <lineage>
        <taxon>Eukaryota</taxon>
        <taxon>Metazoa</taxon>
        <taxon>Chordata</taxon>
        <taxon>Craniata</taxon>
        <taxon>Vertebrata</taxon>
        <taxon>Euteleostomi</taxon>
        <taxon>Actinopterygii</taxon>
        <taxon>Neopterygii</taxon>
        <taxon>Teleostei</taxon>
        <taxon>Neoteleostei</taxon>
        <taxon>Acanthomorphata</taxon>
        <taxon>Ovalentaria</taxon>
        <taxon>Atherinomorphae</taxon>
        <taxon>Cyprinodontiformes</taxon>
        <taxon>Nothobranchiidae</taxon>
        <taxon>Nothobranchius</taxon>
    </lineage>
</organism>
<keyword evidence="2" id="KW-0732">Signal</keyword>
<reference evidence="3" key="1">
    <citation type="submission" date="2016-05" db="EMBL/GenBank/DDBJ databases">
        <authorList>
            <person name="Lavstsen T."/>
            <person name="Jespersen J.S."/>
        </authorList>
    </citation>
    <scope>NUCLEOTIDE SEQUENCE</scope>
    <source>
        <tissue evidence="3">Brain</tissue>
    </source>
</reference>
<feature type="signal peptide" evidence="2">
    <location>
        <begin position="1"/>
        <end position="21"/>
    </location>
</feature>
<feature type="chain" id="PRO_5008376143" evidence="2">
    <location>
        <begin position="22"/>
        <end position="61"/>
    </location>
</feature>
<feature type="non-terminal residue" evidence="3">
    <location>
        <position position="61"/>
    </location>
</feature>
<evidence type="ECO:0000256" key="2">
    <source>
        <dbReference type="SAM" id="SignalP"/>
    </source>
</evidence>
<evidence type="ECO:0000256" key="1">
    <source>
        <dbReference type="SAM" id="MobiDB-lite"/>
    </source>
</evidence>
<accession>A0A1A8P4K0</accession>
<protein>
    <submittedName>
        <fullName evidence="3">Uncharacterized protein</fullName>
    </submittedName>
</protein>
<name>A0A1A8P4K0_9TELE</name>